<evidence type="ECO:0000313" key="3">
    <source>
        <dbReference type="EMBL" id="MEW9623511.1"/>
    </source>
</evidence>
<feature type="domain" description="DUF4190" evidence="2">
    <location>
        <begin position="14"/>
        <end position="79"/>
    </location>
</feature>
<evidence type="ECO:0000256" key="1">
    <source>
        <dbReference type="SAM" id="Phobius"/>
    </source>
</evidence>
<feature type="transmembrane region" description="Helical" evidence="1">
    <location>
        <begin position="12"/>
        <end position="40"/>
    </location>
</feature>
<dbReference type="RefSeq" id="WP_367843821.1">
    <property type="nucleotide sequence ID" value="NZ_JBFOHL010000003.1"/>
</dbReference>
<protein>
    <submittedName>
        <fullName evidence="3">DUF4190 domain-containing protein</fullName>
    </submittedName>
</protein>
<keyword evidence="1" id="KW-1133">Transmembrane helix</keyword>
<keyword evidence="4" id="KW-1185">Reference proteome</keyword>
<sequence length="97" mass="9948">MSYQPPATRGTNALAVVSLVSGIAAWCMLPFVGAIVAVVCGHLARGEIRRAPPGSVEGDGMAVAGLALGYVQLAFSALLIVVGIGFVVLGFGLHFWH</sequence>
<proteinExistence type="predicted"/>
<dbReference type="Proteomes" id="UP001556170">
    <property type="component" value="Unassembled WGS sequence"/>
</dbReference>
<keyword evidence="1" id="KW-0812">Transmembrane</keyword>
<accession>A0ABV3QMH5</accession>
<evidence type="ECO:0000259" key="2">
    <source>
        <dbReference type="Pfam" id="PF13828"/>
    </source>
</evidence>
<comment type="caution">
    <text evidence="3">The sequence shown here is derived from an EMBL/GenBank/DDBJ whole genome shotgun (WGS) entry which is preliminary data.</text>
</comment>
<name>A0ABV3QMH5_9GAMM</name>
<evidence type="ECO:0000313" key="4">
    <source>
        <dbReference type="Proteomes" id="UP001556170"/>
    </source>
</evidence>
<keyword evidence="1" id="KW-0472">Membrane</keyword>
<dbReference type="EMBL" id="JBFOHL010000003">
    <property type="protein sequence ID" value="MEW9623511.1"/>
    <property type="molecule type" value="Genomic_DNA"/>
</dbReference>
<gene>
    <name evidence="3" type="ORF">ABQJ56_04660</name>
</gene>
<feature type="transmembrane region" description="Helical" evidence="1">
    <location>
        <begin position="73"/>
        <end position="96"/>
    </location>
</feature>
<dbReference type="Pfam" id="PF13828">
    <property type="entry name" value="DUF4190"/>
    <property type="match status" value="1"/>
</dbReference>
<reference evidence="3 4" key="1">
    <citation type="submission" date="2024-06" db="EMBL/GenBank/DDBJ databases">
        <authorList>
            <person name="Woo H."/>
        </authorList>
    </citation>
    <scope>NUCLEOTIDE SEQUENCE [LARGE SCALE GENOMIC DNA]</scope>
    <source>
        <strain evidence="3 4">S2-g</strain>
    </source>
</reference>
<dbReference type="InterPro" id="IPR025241">
    <property type="entry name" value="DUF4190"/>
</dbReference>
<organism evidence="3 4">
    <name type="scientific">Rhodanobacter geophilus</name>
    <dbReference type="NCBI Taxonomy" id="3162488"/>
    <lineage>
        <taxon>Bacteria</taxon>
        <taxon>Pseudomonadati</taxon>
        <taxon>Pseudomonadota</taxon>
        <taxon>Gammaproteobacteria</taxon>
        <taxon>Lysobacterales</taxon>
        <taxon>Rhodanobacteraceae</taxon>
        <taxon>Rhodanobacter</taxon>
    </lineage>
</organism>